<protein>
    <recommendedName>
        <fullName evidence="1">Shedu protein SduA C-terminal domain-containing protein</fullName>
    </recommendedName>
</protein>
<proteinExistence type="predicted"/>
<dbReference type="AlphaFoldDB" id="A0A401J806"/>
<dbReference type="Proteomes" id="UP000290975">
    <property type="component" value="Unassembled WGS sequence"/>
</dbReference>
<gene>
    <name evidence="2" type="ORF">MBESOW_P3976</name>
</gene>
<feature type="domain" description="Shedu protein SduA C-terminal" evidence="1">
    <location>
        <begin position="27"/>
        <end position="188"/>
    </location>
</feature>
<dbReference type="EMBL" id="BBQY01000045">
    <property type="protein sequence ID" value="GBH32745.1"/>
    <property type="molecule type" value="Genomic_DNA"/>
</dbReference>
<reference evidence="2 3" key="1">
    <citation type="submission" date="2014-12" db="EMBL/GenBank/DDBJ databases">
        <title>Whole genome sequencing of Sphingobium xenophagum OW59.</title>
        <authorList>
            <person name="Ohta Y."/>
            <person name="Nishi S."/>
            <person name="Hatada Y."/>
        </authorList>
    </citation>
    <scope>NUCLEOTIDE SEQUENCE [LARGE SCALE GENOMIC DNA]</scope>
    <source>
        <strain evidence="2 3">OW59</strain>
    </source>
</reference>
<keyword evidence="3" id="KW-1185">Reference proteome</keyword>
<accession>A0A401J806</accession>
<name>A0A401J806_SPHXE</name>
<organism evidence="2 3">
    <name type="scientific">Sphingobium xenophagum</name>
    <dbReference type="NCBI Taxonomy" id="121428"/>
    <lineage>
        <taxon>Bacteria</taxon>
        <taxon>Pseudomonadati</taxon>
        <taxon>Pseudomonadota</taxon>
        <taxon>Alphaproteobacteria</taxon>
        <taxon>Sphingomonadales</taxon>
        <taxon>Sphingomonadaceae</taxon>
        <taxon>Sphingobium</taxon>
    </lineage>
</organism>
<comment type="caution">
    <text evidence="2">The sequence shown here is derived from an EMBL/GenBank/DDBJ whole genome shotgun (WGS) entry which is preliminary data.</text>
</comment>
<dbReference type="Pfam" id="PF14082">
    <property type="entry name" value="SduA_C"/>
    <property type="match status" value="1"/>
</dbReference>
<dbReference type="InterPro" id="IPR025359">
    <property type="entry name" value="SduA_C"/>
</dbReference>
<evidence type="ECO:0000313" key="3">
    <source>
        <dbReference type="Proteomes" id="UP000290975"/>
    </source>
</evidence>
<sequence>MGLPKSLSCELEARLAEFDDLIATPKANENAVQAFFEANTRFMPTPDILNHRVHMNSVIAKFPIGERSTDYAYLTKSSIEWRLVLVELEDSSKPIFKKSSKNEAFSTEFNDAVAQIDVWRDYVSQHPDRLRDKLRPLMVPAPMAQHRLSVRYVLVIGRSAEFEHHDARKMRLASYGAERDLTVMTYDTIRREVAAGYNKPKAVLRANSRGYRLQSAEAVPTIMFAHMKPAELELSDVAEAALRAEGYDIDAWKRNEPLVFNDKWTRDSEPALYESMHPAVQKFIARQKKSGPGGGSD</sequence>
<evidence type="ECO:0000259" key="1">
    <source>
        <dbReference type="Pfam" id="PF14082"/>
    </source>
</evidence>
<evidence type="ECO:0000313" key="2">
    <source>
        <dbReference type="EMBL" id="GBH32745.1"/>
    </source>
</evidence>